<evidence type="ECO:0000313" key="1">
    <source>
        <dbReference type="EMBL" id="PCH13641.1"/>
    </source>
</evidence>
<accession>A0A854WA45</accession>
<sequence>MQVKTKIFTTLLASYDDNIKLADTVNDFIADKDFVSIDFNMMSISSPMDCIRYTAFITYQESR</sequence>
<reference evidence="1 2" key="1">
    <citation type="submission" date="2016-06" db="EMBL/GenBank/DDBJ databases">
        <authorList>
            <person name="Haines A.N."/>
            <person name="Council K.R."/>
        </authorList>
    </citation>
    <scope>NUCLEOTIDE SEQUENCE [LARGE SCALE GENOMIC DNA]</scope>
    <source>
        <strain evidence="1 2">SP158-29</strain>
    </source>
</reference>
<name>A0A854WA45_9STRE</name>
<evidence type="ECO:0008006" key="3">
    <source>
        <dbReference type="Google" id="ProtNLM"/>
    </source>
</evidence>
<proteinExistence type="predicted"/>
<dbReference type="EMBL" id="NSGR01000004">
    <property type="protein sequence ID" value="PCH13641.1"/>
    <property type="molecule type" value="Genomic_DNA"/>
</dbReference>
<organism evidence="1 2">
    <name type="scientific">Streptococcus parauberis</name>
    <dbReference type="NCBI Taxonomy" id="1348"/>
    <lineage>
        <taxon>Bacteria</taxon>
        <taxon>Bacillati</taxon>
        <taxon>Bacillota</taxon>
        <taxon>Bacilli</taxon>
        <taxon>Lactobacillales</taxon>
        <taxon>Streptococcaceae</taxon>
        <taxon>Streptococcus</taxon>
    </lineage>
</organism>
<protein>
    <recommendedName>
        <fullName evidence="3">Sporulation protein Cse60</fullName>
    </recommendedName>
</protein>
<dbReference type="Proteomes" id="UP000217465">
    <property type="component" value="Unassembled WGS sequence"/>
</dbReference>
<comment type="caution">
    <text evidence="1">The sequence shown here is derived from an EMBL/GenBank/DDBJ whole genome shotgun (WGS) entry which is preliminary data.</text>
</comment>
<gene>
    <name evidence="1" type="ORF">A9Y57_00274</name>
</gene>
<evidence type="ECO:0000313" key="2">
    <source>
        <dbReference type="Proteomes" id="UP000217465"/>
    </source>
</evidence>
<dbReference type="AlphaFoldDB" id="A0A854WA45"/>
<dbReference type="RefSeq" id="WP_096633285.1">
    <property type="nucleotide sequence ID" value="NZ_NSGR01000004.1"/>
</dbReference>